<proteinExistence type="predicted"/>
<sequence length="158" mass="17885">MKKSQKLKNKGKDGGVNKRILQPNNVEYDVVEDEVVEERLVEDEVIDNDEVRDEVVANKENVEVVMDENVVENIPDDVVDCGNDDKEVKTIDDNKEGAANHNVNVSVGYTWPSLNRMGDERLLKELDNLKKKVAMGEKMTTTETLVTNYIFKDTDASK</sequence>
<accession>A0ACB9JG15</accession>
<reference evidence="2" key="1">
    <citation type="journal article" date="2022" name="Mol. Ecol. Resour.">
        <title>The genomes of chicory, endive, great burdock and yacon provide insights into Asteraceae palaeo-polyploidization history and plant inulin production.</title>
        <authorList>
            <person name="Fan W."/>
            <person name="Wang S."/>
            <person name="Wang H."/>
            <person name="Wang A."/>
            <person name="Jiang F."/>
            <person name="Liu H."/>
            <person name="Zhao H."/>
            <person name="Xu D."/>
            <person name="Zhang Y."/>
        </authorList>
    </citation>
    <scope>NUCLEOTIDE SEQUENCE [LARGE SCALE GENOMIC DNA]</scope>
    <source>
        <strain evidence="2">cv. Yunnan</strain>
    </source>
</reference>
<protein>
    <submittedName>
        <fullName evidence="1">Uncharacterized protein</fullName>
    </submittedName>
</protein>
<keyword evidence="2" id="KW-1185">Reference proteome</keyword>
<organism evidence="1 2">
    <name type="scientific">Smallanthus sonchifolius</name>
    <dbReference type="NCBI Taxonomy" id="185202"/>
    <lineage>
        <taxon>Eukaryota</taxon>
        <taxon>Viridiplantae</taxon>
        <taxon>Streptophyta</taxon>
        <taxon>Embryophyta</taxon>
        <taxon>Tracheophyta</taxon>
        <taxon>Spermatophyta</taxon>
        <taxon>Magnoliopsida</taxon>
        <taxon>eudicotyledons</taxon>
        <taxon>Gunneridae</taxon>
        <taxon>Pentapetalae</taxon>
        <taxon>asterids</taxon>
        <taxon>campanulids</taxon>
        <taxon>Asterales</taxon>
        <taxon>Asteraceae</taxon>
        <taxon>Asteroideae</taxon>
        <taxon>Heliantheae alliance</taxon>
        <taxon>Millerieae</taxon>
        <taxon>Smallanthus</taxon>
    </lineage>
</organism>
<comment type="caution">
    <text evidence="1">The sequence shown here is derived from an EMBL/GenBank/DDBJ whole genome shotgun (WGS) entry which is preliminary data.</text>
</comment>
<reference evidence="1 2" key="2">
    <citation type="journal article" date="2022" name="Mol. Ecol. Resour.">
        <title>The genomes of chicory, endive, great burdock and yacon provide insights into Asteraceae paleo-polyploidization history and plant inulin production.</title>
        <authorList>
            <person name="Fan W."/>
            <person name="Wang S."/>
            <person name="Wang H."/>
            <person name="Wang A."/>
            <person name="Jiang F."/>
            <person name="Liu H."/>
            <person name="Zhao H."/>
            <person name="Xu D."/>
            <person name="Zhang Y."/>
        </authorList>
    </citation>
    <scope>NUCLEOTIDE SEQUENCE [LARGE SCALE GENOMIC DNA]</scope>
    <source>
        <strain evidence="2">cv. Yunnan</strain>
        <tissue evidence="1">Leaves</tissue>
    </source>
</reference>
<evidence type="ECO:0000313" key="1">
    <source>
        <dbReference type="EMBL" id="KAI3818598.1"/>
    </source>
</evidence>
<dbReference type="EMBL" id="CM042021">
    <property type="protein sequence ID" value="KAI3818598.1"/>
    <property type="molecule type" value="Genomic_DNA"/>
</dbReference>
<evidence type="ECO:0000313" key="2">
    <source>
        <dbReference type="Proteomes" id="UP001056120"/>
    </source>
</evidence>
<gene>
    <name evidence="1" type="ORF">L1987_12411</name>
</gene>
<dbReference type="Proteomes" id="UP001056120">
    <property type="component" value="Linkage Group LG04"/>
</dbReference>
<name>A0ACB9JG15_9ASTR</name>